<evidence type="ECO:0000313" key="2">
    <source>
        <dbReference type="Proteomes" id="UP001476798"/>
    </source>
</evidence>
<dbReference type="EMBL" id="JAHRIO010032327">
    <property type="protein sequence ID" value="MEQ2169196.1"/>
    <property type="molecule type" value="Genomic_DNA"/>
</dbReference>
<protein>
    <submittedName>
        <fullName evidence="1">Uncharacterized protein</fullName>
    </submittedName>
</protein>
<name>A0ABV0NDR5_9TELE</name>
<sequence length="99" mass="11334">MLYASSENSIHFGSSLQNFYTLATRVFKHDWPFLGHTPASQHVWTMTRPLNNSQIFFGSFRGGLVGVLRITLLSVCRAQVLLCFRLQTDVWAFSFNIFS</sequence>
<organism evidence="1 2">
    <name type="scientific">Goodea atripinnis</name>
    <dbReference type="NCBI Taxonomy" id="208336"/>
    <lineage>
        <taxon>Eukaryota</taxon>
        <taxon>Metazoa</taxon>
        <taxon>Chordata</taxon>
        <taxon>Craniata</taxon>
        <taxon>Vertebrata</taxon>
        <taxon>Euteleostomi</taxon>
        <taxon>Actinopterygii</taxon>
        <taxon>Neopterygii</taxon>
        <taxon>Teleostei</taxon>
        <taxon>Neoteleostei</taxon>
        <taxon>Acanthomorphata</taxon>
        <taxon>Ovalentaria</taxon>
        <taxon>Atherinomorphae</taxon>
        <taxon>Cyprinodontiformes</taxon>
        <taxon>Goodeidae</taxon>
        <taxon>Goodea</taxon>
    </lineage>
</organism>
<proteinExistence type="predicted"/>
<dbReference type="Proteomes" id="UP001476798">
    <property type="component" value="Unassembled WGS sequence"/>
</dbReference>
<comment type="caution">
    <text evidence="1">The sequence shown here is derived from an EMBL/GenBank/DDBJ whole genome shotgun (WGS) entry which is preliminary data.</text>
</comment>
<gene>
    <name evidence="1" type="ORF">GOODEAATRI_022660</name>
</gene>
<accession>A0ABV0NDR5</accession>
<keyword evidence="2" id="KW-1185">Reference proteome</keyword>
<evidence type="ECO:0000313" key="1">
    <source>
        <dbReference type="EMBL" id="MEQ2169196.1"/>
    </source>
</evidence>
<reference evidence="1 2" key="1">
    <citation type="submission" date="2021-06" db="EMBL/GenBank/DDBJ databases">
        <authorList>
            <person name="Palmer J.M."/>
        </authorList>
    </citation>
    <scope>NUCLEOTIDE SEQUENCE [LARGE SCALE GENOMIC DNA]</scope>
    <source>
        <strain evidence="1 2">GA_2019</strain>
        <tissue evidence="1">Muscle</tissue>
    </source>
</reference>